<proteinExistence type="predicted"/>
<reference evidence="1" key="2">
    <citation type="journal article" date="2024" name="Antonie Van Leeuwenhoek">
        <title>Roseihalotalea indica gen. nov., sp. nov., a halophilic Bacteroidetes from mesopelagic Southwest Indian Ocean with higher carbohydrate metabolic potential.</title>
        <authorList>
            <person name="Chen B."/>
            <person name="Zhang M."/>
            <person name="Lin D."/>
            <person name="Ye J."/>
            <person name="Tang K."/>
        </authorList>
    </citation>
    <scope>NUCLEOTIDE SEQUENCE</scope>
    <source>
        <strain evidence="1">TK19036</strain>
    </source>
</reference>
<evidence type="ECO:0000313" key="1">
    <source>
        <dbReference type="EMBL" id="WKN36008.1"/>
    </source>
</evidence>
<dbReference type="EMBL" id="CP120682">
    <property type="protein sequence ID" value="WKN36008.1"/>
    <property type="molecule type" value="Genomic_DNA"/>
</dbReference>
<accession>A0AA49JCU9</accession>
<sequence length="69" mass="7906">MTKAQREAIIIKALKCYQQHLTEEISFHNAIGQTNAIRKALIDELHKTEDVLDPLVAVTNKPIGRRRKK</sequence>
<dbReference type="AlphaFoldDB" id="A0AA49JCU9"/>
<reference evidence="1" key="1">
    <citation type="journal article" date="2023" name="Comput. Struct. Biotechnol. J.">
        <title>Discovery of a novel marine Bacteroidetes with a rich repertoire of carbohydrate-active enzymes.</title>
        <authorList>
            <person name="Chen B."/>
            <person name="Liu G."/>
            <person name="Chen Q."/>
            <person name="Wang H."/>
            <person name="Liu L."/>
            <person name="Tang K."/>
        </authorList>
    </citation>
    <scope>NUCLEOTIDE SEQUENCE</scope>
    <source>
        <strain evidence="1">TK19036</strain>
    </source>
</reference>
<organism evidence="1">
    <name type="scientific">Roseihalotalea indica</name>
    <dbReference type="NCBI Taxonomy" id="2867963"/>
    <lineage>
        <taxon>Bacteria</taxon>
        <taxon>Pseudomonadati</taxon>
        <taxon>Bacteroidota</taxon>
        <taxon>Cytophagia</taxon>
        <taxon>Cytophagales</taxon>
        <taxon>Catalimonadaceae</taxon>
        <taxon>Roseihalotalea</taxon>
    </lineage>
</organism>
<protein>
    <submittedName>
        <fullName evidence="1">Uncharacterized protein</fullName>
    </submittedName>
</protein>
<name>A0AA49JCU9_9BACT</name>
<gene>
    <name evidence="1" type="ORF">K4G66_26945</name>
</gene>